<protein>
    <submittedName>
        <fullName evidence="1">Putative transmembrane protein</fullName>
    </submittedName>
</protein>
<proteinExistence type="predicted"/>
<name>A0A0C2I891_9PSED</name>
<evidence type="ECO:0000313" key="2">
    <source>
        <dbReference type="Proteomes" id="UP000031535"/>
    </source>
</evidence>
<dbReference type="EMBL" id="JXDG01000040">
    <property type="protein sequence ID" value="KIH83100.1"/>
    <property type="molecule type" value="Genomic_DNA"/>
</dbReference>
<keyword evidence="2" id="KW-1185">Reference proteome</keyword>
<evidence type="ECO:0000313" key="1">
    <source>
        <dbReference type="EMBL" id="KIH83100.1"/>
    </source>
</evidence>
<dbReference type="Proteomes" id="UP000031535">
    <property type="component" value="Unassembled WGS sequence"/>
</dbReference>
<comment type="caution">
    <text evidence="1">The sequence shown here is derived from an EMBL/GenBank/DDBJ whole genome shotgun (WGS) entry which is preliminary data.</text>
</comment>
<organism evidence="1 2">
    <name type="scientific">Pseudomonas batumici</name>
    <dbReference type="NCBI Taxonomy" id="226910"/>
    <lineage>
        <taxon>Bacteria</taxon>
        <taxon>Pseudomonadati</taxon>
        <taxon>Pseudomonadota</taxon>
        <taxon>Gammaproteobacteria</taxon>
        <taxon>Pseudomonadales</taxon>
        <taxon>Pseudomonadaceae</taxon>
        <taxon>Pseudomonas</taxon>
    </lineage>
</organism>
<reference evidence="1 2" key="1">
    <citation type="submission" date="2015-01" db="EMBL/GenBank/DDBJ databases">
        <title>Complete genome of Pseudomonas batumici UCM B-321 producer of the batumin antibiotic with strong antistaphilococcal and potential anticancer activity.</title>
        <authorList>
            <person name="Klochko V.V."/>
            <person name="Zelena L.B."/>
            <person name="Elena K.A."/>
            <person name="Reva O.N."/>
        </authorList>
    </citation>
    <scope>NUCLEOTIDE SEQUENCE [LARGE SCALE GENOMIC DNA]</scope>
    <source>
        <strain evidence="1 2">UCM B-321</strain>
    </source>
</reference>
<gene>
    <name evidence="1" type="ORF">UCMB321_3050</name>
</gene>
<accession>A0A0C2I891</accession>
<keyword evidence="1" id="KW-0812">Transmembrane</keyword>
<dbReference type="AlphaFoldDB" id="A0A0C2I891"/>
<sequence length="85" mass="9638">MIVAPRGWKAFYLAHELIHYRQAETLGNLAVATQPKWLVEGMAYSLSGDPRHPLGPPFEQWRSQFETWHAGLGAQDIWDAARGVH</sequence>
<keyword evidence="1" id="KW-0472">Membrane</keyword>
<dbReference type="PATRIC" id="fig|226910.6.peg.3039"/>